<proteinExistence type="predicted"/>
<dbReference type="SUPFAM" id="SSF51735">
    <property type="entry name" value="NAD(P)-binding Rossmann-fold domains"/>
    <property type="match status" value="1"/>
</dbReference>
<dbReference type="InterPro" id="IPR036291">
    <property type="entry name" value="NAD(P)-bd_dom_sf"/>
</dbReference>
<evidence type="ECO:0000313" key="2">
    <source>
        <dbReference type="Proteomes" id="UP000058074"/>
    </source>
</evidence>
<protein>
    <recommendedName>
        <fullName evidence="3">Short-chain dehydrogenase</fullName>
    </recommendedName>
</protein>
<name>A0A0N9UWH1_SPHMC</name>
<dbReference type="Proteomes" id="UP000058074">
    <property type="component" value="Chromosome"/>
</dbReference>
<sequence length="60" mass="6197">MAKNAVLPSIIGTPANRADMPDADLSDWISPQAAARVVAFLLSDEAASITGAQLKLSMGQ</sequence>
<dbReference type="KEGG" id="smag:AN936_02140"/>
<accession>A0A0N9UWH1</accession>
<dbReference type="EMBL" id="CP012700">
    <property type="protein sequence ID" value="ALH79215.1"/>
    <property type="molecule type" value="Genomic_DNA"/>
</dbReference>
<dbReference type="AlphaFoldDB" id="A0A0N9UWH1"/>
<reference evidence="1 2" key="1">
    <citation type="journal article" date="2015" name="Genome Announc.">
        <title>Complete Genome Sequence of Polypropylene Glycol- and Polyethylene Glycol-Degrading Sphingopyxis macrogoltabida Strain EY-1.</title>
        <authorList>
            <person name="Ohtsubo Y."/>
            <person name="Nagata Y."/>
            <person name="Numata M."/>
            <person name="Tsuchikane K."/>
            <person name="Hosoyama A."/>
            <person name="Yamazoe A."/>
            <person name="Tsuda M."/>
            <person name="Fujita N."/>
            <person name="Kawai F."/>
        </authorList>
    </citation>
    <scope>NUCLEOTIDE SEQUENCE [LARGE SCALE GENOMIC DNA]</scope>
    <source>
        <strain evidence="1 2">EY-1</strain>
    </source>
</reference>
<organism evidence="1 2">
    <name type="scientific">Sphingopyxis macrogoltabida</name>
    <name type="common">Sphingomonas macrogoltabidus</name>
    <dbReference type="NCBI Taxonomy" id="33050"/>
    <lineage>
        <taxon>Bacteria</taxon>
        <taxon>Pseudomonadati</taxon>
        <taxon>Pseudomonadota</taxon>
        <taxon>Alphaproteobacteria</taxon>
        <taxon>Sphingomonadales</taxon>
        <taxon>Sphingomonadaceae</taxon>
        <taxon>Sphingopyxis</taxon>
    </lineage>
</organism>
<dbReference type="Gene3D" id="3.40.50.720">
    <property type="entry name" value="NAD(P)-binding Rossmann-like Domain"/>
    <property type="match status" value="1"/>
</dbReference>
<evidence type="ECO:0008006" key="3">
    <source>
        <dbReference type="Google" id="ProtNLM"/>
    </source>
</evidence>
<evidence type="ECO:0000313" key="1">
    <source>
        <dbReference type="EMBL" id="ALH79215.1"/>
    </source>
</evidence>
<dbReference type="PATRIC" id="fig|33050.5.peg.447"/>
<gene>
    <name evidence="1" type="ORF">AN936_02140</name>
</gene>